<dbReference type="EMBL" id="BPVZ01000063">
    <property type="protein sequence ID" value="GKV23670.1"/>
    <property type="molecule type" value="Genomic_DNA"/>
</dbReference>
<reference evidence="1 2" key="1">
    <citation type="journal article" date="2021" name="Commun. Biol.">
        <title>The genome of Shorea leprosula (Dipterocarpaceae) highlights the ecological relevance of drought in aseasonal tropical rainforests.</title>
        <authorList>
            <person name="Ng K.K.S."/>
            <person name="Kobayashi M.J."/>
            <person name="Fawcett J.A."/>
            <person name="Hatakeyama M."/>
            <person name="Paape T."/>
            <person name="Ng C.H."/>
            <person name="Ang C.C."/>
            <person name="Tnah L.H."/>
            <person name="Lee C.T."/>
            <person name="Nishiyama T."/>
            <person name="Sese J."/>
            <person name="O'Brien M.J."/>
            <person name="Copetti D."/>
            <person name="Mohd Noor M.I."/>
            <person name="Ong R.C."/>
            <person name="Putra M."/>
            <person name="Sireger I.Z."/>
            <person name="Indrioko S."/>
            <person name="Kosugi Y."/>
            <person name="Izuno A."/>
            <person name="Isagi Y."/>
            <person name="Lee S.L."/>
            <person name="Shimizu K.K."/>
        </authorList>
    </citation>
    <scope>NUCLEOTIDE SEQUENCE [LARGE SCALE GENOMIC DNA]</scope>
    <source>
        <strain evidence="1">214</strain>
    </source>
</reference>
<dbReference type="AlphaFoldDB" id="A0AAV5KGD6"/>
<evidence type="ECO:0000313" key="1">
    <source>
        <dbReference type="EMBL" id="GKV23670.1"/>
    </source>
</evidence>
<dbReference type="Proteomes" id="UP001054252">
    <property type="component" value="Unassembled WGS sequence"/>
</dbReference>
<accession>A0AAV5KGD6</accession>
<sequence>MAFSQPSFLVFVGGSLDKPPEGSQKPHLVFLCFPLPPPSFSSYFLPTEVKVLLLGLRVPREVCYTRGLAR</sequence>
<evidence type="ECO:0000313" key="2">
    <source>
        <dbReference type="Proteomes" id="UP001054252"/>
    </source>
</evidence>
<organism evidence="1 2">
    <name type="scientific">Rubroshorea leprosula</name>
    <dbReference type="NCBI Taxonomy" id="152421"/>
    <lineage>
        <taxon>Eukaryota</taxon>
        <taxon>Viridiplantae</taxon>
        <taxon>Streptophyta</taxon>
        <taxon>Embryophyta</taxon>
        <taxon>Tracheophyta</taxon>
        <taxon>Spermatophyta</taxon>
        <taxon>Magnoliopsida</taxon>
        <taxon>eudicotyledons</taxon>
        <taxon>Gunneridae</taxon>
        <taxon>Pentapetalae</taxon>
        <taxon>rosids</taxon>
        <taxon>malvids</taxon>
        <taxon>Malvales</taxon>
        <taxon>Dipterocarpaceae</taxon>
        <taxon>Rubroshorea</taxon>
    </lineage>
</organism>
<comment type="caution">
    <text evidence="1">The sequence shown here is derived from an EMBL/GenBank/DDBJ whole genome shotgun (WGS) entry which is preliminary data.</text>
</comment>
<gene>
    <name evidence="1" type="ORF">SLEP1_g33374</name>
</gene>
<proteinExistence type="predicted"/>
<name>A0AAV5KGD6_9ROSI</name>
<protein>
    <submittedName>
        <fullName evidence="1">Uncharacterized protein</fullName>
    </submittedName>
</protein>
<keyword evidence="2" id="KW-1185">Reference proteome</keyword>